<name>A0A2X0LJ04_9BASI</name>
<feature type="compositionally biased region" description="Polar residues" evidence="1">
    <location>
        <begin position="556"/>
        <end position="572"/>
    </location>
</feature>
<keyword evidence="3" id="KW-1185">Reference proteome</keyword>
<sequence length="580" mass="62854">MTIAHAHKLLDQELLTVPEALLGQHQDVRQALVSLVGAVDVVILDGSTLFSSEWFSAARSGTSERKQTQRFVGSVRAEADRIVAATAGQIHLVIVFDHASARPALKARRTPMSRDNGNGVRCSPQVSPVNFQRRGPDRHTDPVTEWLTNFGGLGEPTLAGHVFDMSSKVTIIISAHEADPLIAASTRVGVIGGVRLQGGRTALASKDSDFFMMIGSERARYRLIPSVKHRVVRVIDLEILERQGKFPGAEGRFVAGLMMGCDYLPTGIKGYGPDKLEKLDRSVFQLATWTQGYEHASAVLYRTGAKFDVRAVCDAITPIRNLYDFYRCDLISKPPSAPRAIEHSPRVLFPDTSFDGGSDEHLCRQSAPALRPFHATPLLQGRQGHGSEKGPLQPLAVIRDQRTRHEAAAVRRLEAVQPGRCASTRQIATKGAVRADGFHLLTPERPIVESVSEGSNKAKKKITTPAPPRVKAMSAKQGRRAHAIASGQSTTTSTGDSDSSKGAGALAQVYRMFTMSDALEDLVREVDGGGPGPVEDSKKRRRKAKQTRRRHKQGRKATNPSTSSGTSHSPETASDAMSIG</sequence>
<reference evidence="3" key="1">
    <citation type="submission" date="2016-10" db="EMBL/GenBank/DDBJ databases">
        <authorList>
            <person name="Jeantristanb JTB J.-T."/>
            <person name="Ricardo R."/>
        </authorList>
    </citation>
    <scope>NUCLEOTIDE SEQUENCE [LARGE SCALE GENOMIC DNA]</scope>
</reference>
<proteinExistence type="predicted"/>
<dbReference type="OrthoDB" id="2539404at2759"/>
<dbReference type="AlphaFoldDB" id="A0A2X0LJ04"/>
<feature type="region of interest" description="Disordered" evidence="1">
    <location>
        <begin position="524"/>
        <end position="580"/>
    </location>
</feature>
<evidence type="ECO:0000313" key="3">
    <source>
        <dbReference type="Proteomes" id="UP000249723"/>
    </source>
</evidence>
<organism evidence="2 3">
    <name type="scientific">Microbotryum saponariae</name>
    <dbReference type="NCBI Taxonomy" id="289078"/>
    <lineage>
        <taxon>Eukaryota</taxon>
        <taxon>Fungi</taxon>
        <taxon>Dikarya</taxon>
        <taxon>Basidiomycota</taxon>
        <taxon>Pucciniomycotina</taxon>
        <taxon>Microbotryomycetes</taxon>
        <taxon>Microbotryales</taxon>
        <taxon>Microbotryaceae</taxon>
        <taxon>Microbotryum</taxon>
    </lineage>
</organism>
<feature type="region of interest" description="Disordered" evidence="1">
    <location>
        <begin position="449"/>
        <end position="501"/>
    </location>
</feature>
<accession>A0A2X0LJ04</accession>
<evidence type="ECO:0000256" key="1">
    <source>
        <dbReference type="SAM" id="MobiDB-lite"/>
    </source>
</evidence>
<feature type="region of interest" description="Disordered" evidence="1">
    <location>
        <begin position="108"/>
        <end position="142"/>
    </location>
</feature>
<dbReference type="Proteomes" id="UP000249723">
    <property type="component" value="Unassembled WGS sequence"/>
</dbReference>
<protein>
    <submittedName>
        <fullName evidence="2">BZ3500_MvSof-1268-A1-R1_Chr3-1g05868 protein</fullName>
    </submittedName>
</protein>
<gene>
    <name evidence="2" type="ORF">BZ3500_MVSOF-1268-A1-R1_CHR3-1G05868</name>
</gene>
<feature type="compositionally biased region" description="Low complexity" evidence="1">
    <location>
        <begin position="483"/>
        <end position="501"/>
    </location>
</feature>
<feature type="compositionally biased region" description="Basic residues" evidence="1">
    <location>
        <begin position="539"/>
        <end position="555"/>
    </location>
</feature>
<dbReference type="EMBL" id="FMWP01000096">
    <property type="protein sequence ID" value="SCZ99195.1"/>
    <property type="molecule type" value="Genomic_DNA"/>
</dbReference>
<evidence type="ECO:0000313" key="2">
    <source>
        <dbReference type="EMBL" id="SCZ99195.1"/>
    </source>
</evidence>